<protein>
    <submittedName>
        <fullName evidence="1">Glutamate--tRNA ligase</fullName>
    </submittedName>
</protein>
<name>A0A5A7PU31_STRAF</name>
<dbReference type="Proteomes" id="UP000325081">
    <property type="component" value="Unassembled WGS sequence"/>
</dbReference>
<keyword evidence="2" id="KW-1185">Reference proteome</keyword>
<evidence type="ECO:0000313" key="1">
    <source>
        <dbReference type="EMBL" id="GER36340.1"/>
    </source>
</evidence>
<comment type="caution">
    <text evidence="1">The sequence shown here is derived from an EMBL/GenBank/DDBJ whole genome shotgun (WGS) entry which is preliminary data.</text>
</comment>
<gene>
    <name evidence="1" type="ORF">STAS_12672</name>
</gene>
<reference evidence="2" key="1">
    <citation type="journal article" date="2019" name="Curr. Biol.">
        <title>Genome Sequence of Striga asiatica Provides Insight into the Evolution of Plant Parasitism.</title>
        <authorList>
            <person name="Yoshida S."/>
            <person name="Kim S."/>
            <person name="Wafula E.K."/>
            <person name="Tanskanen J."/>
            <person name="Kim Y.M."/>
            <person name="Honaas L."/>
            <person name="Yang Z."/>
            <person name="Spallek T."/>
            <person name="Conn C.E."/>
            <person name="Ichihashi Y."/>
            <person name="Cheong K."/>
            <person name="Cui S."/>
            <person name="Der J.P."/>
            <person name="Gundlach H."/>
            <person name="Jiao Y."/>
            <person name="Hori C."/>
            <person name="Ishida J.K."/>
            <person name="Kasahara H."/>
            <person name="Kiba T."/>
            <person name="Kim M.S."/>
            <person name="Koo N."/>
            <person name="Laohavisit A."/>
            <person name="Lee Y.H."/>
            <person name="Lumba S."/>
            <person name="McCourt P."/>
            <person name="Mortimer J.C."/>
            <person name="Mutuku J.M."/>
            <person name="Nomura T."/>
            <person name="Sasaki-Sekimoto Y."/>
            <person name="Seto Y."/>
            <person name="Wang Y."/>
            <person name="Wakatake T."/>
            <person name="Sakakibara H."/>
            <person name="Demura T."/>
            <person name="Yamaguchi S."/>
            <person name="Yoneyama K."/>
            <person name="Manabe R.I."/>
            <person name="Nelson D.C."/>
            <person name="Schulman A.H."/>
            <person name="Timko M.P."/>
            <person name="dePamphilis C.W."/>
            <person name="Choi D."/>
            <person name="Shirasu K."/>
        </authorList>
    </citation>
    <scope>NUCLEOTIDE SEQUENCE [LARGE SCALE GENOMIC DNA]</scope>
    <source>
        <strain evidence="2">cv. UVA1</strain>
    </source>
</reference>
<dbReference type="EMBL" id="BKCP01005150">
    <property type="protein sequence ID" value="GER36340.1"/>
    <property type="molecule type" value="Genomic_DNA"/>
</dbReference>
<keyword evidence="1" id="KW-0436">Ligase</keyword>
<sequence length="231" mass="25828">MAPQDLDAALQIVRYKLITQIAKSRKECTNSCCNIINSILESSETSRQESLGQGPTSHNSAVEALPQVGSNTVSSANVDKNLLLRVVNNNVYIFSCKGNLTLLILKMTERKKQSSNAQCEINECTTSLGWHYCQCHHKATKDNNNVLFGDLLALWTVPRTQRFMPSRPIQFYPKFHRCHQGGGDEENRLGRWVDADRRVAVTKDPPDDRRSEATIDSLLPQKIQSATVSGI</sequence>
<evidence type="ECO:0000313" key="2">
    <source>
        <dbReference type="Proteomes" id="UP000325081"/>
    </source>
</evidence>
<proteinExistence type="predicted"/>
<dbReference type="GO" id="GO:0016874">
    <property type="term" value="F:ligase activity"/>
    <property type="evidence" value="ECO:0007669"/>
    <property type="project" value="UniProtKB-KW"/>
</dbReference>
<organism evidence="1 2">
    <name type="scientific">Striga asiatica</name>
    <name type="common">Asiatic witchweed</name>
    <name type="synonym">Buchnera asiatica</name>
    <dbReference type="NCBI Taxonomy" id="4170"/>
    <lineage>
        <taxon>Eukaryota</taxon>
        <taxon>Viridiplantae</taxon>
        <taxon>Streptophyta</taxon>
        <taxon>Embryophyta</taxon>
        <taxon>Tracheophyta</taxon>
        <taxon>Spermatophyta</taxon>
        <taxon>Magnoliopsida</taxon>
        <taxon>eudicotyledons</taxon>
        <taxon>Gunneridae</taxon>
        <taxon>Pentapetalae</taxon>
        <taxon>asterids</taxon>
        <taxon>lamiids</taxon>
        <taxon>Lamiales</taxon>
        <taxon>Orobanchaceae</taxon>
        <taxon>Buchnereae</taxon>
        <taxon>Striga</taxon>
    </lineage>
</organism>
<dbReference type="AlphaFoldDB" id="A0A5A7PU31"/>
<accession>A0A5A7PU31</accession>